<dbReference type="SMART" id="SM00257">
    <property type="entry name" value="LysM"/>
    <property type="match status" value="2"/>
</dbReference>
<name>A0A4U7ATT1_9PEZI</name>
<feature type="compositionally biased region" description="Basic residues" evidence="1">
    <location>
        <begin position="490"/>
        <end position="509"/>
    </location>
</feature>
<evidence type="ECO:0000259" key="2">
    <source>
        <dbReference type="PROSITE" id="PS51782"/>
    </source>
</evidence>
<dbReference type="CDD" id="cd00118">
    <property type="entry name" value="LysM"/>
    <property type="match status" value="2"/>
</dbReference>
<feature type="region of interest" description="Disordered" evidence="1">
    <location>
        <begin position="569"/>
        <end position="625"/>
    </location>
</feature>
<feature type="region of interest" description="Disordered" evidence="1">
    <location>
        <begin position="341"/>
        <end position="452"/>
    </location>
</feature>
<organism evidence="3 4">
    <name type="scientific">Elsinoe australis</name>
    <dbReference type="NCBI Taxonomy" id="40998"/>
    <lineage>
        <taxon>Eukaryota</taxon>
        <taxon>Fungi</taxon>
        <taxon>Dikarya</taxon>
        <taxon>Ascomycota</taxon>
        <taxon>Pezizomycotina</taxon>
        <taxon>Dothideomycetes</taxon>
        <taxon>Dothideomycetidae</taxon>
        <taxon>Myriangiales</taxon>
        <taxon>Elsinoaceae</taxon>
        <taxon>Elsinoe</taxon>
    </lineage>
</organism>
<feature type="compositionally biased region" description="Low complexity" evidence="1">
    <location>
        <begin position="569"/>
        <end position="612"/>
    </location>
</feature>
<feature type="compositionally biased region" description="Acidic residues" evidence="1">
    <location>
        <begin position="422"/>
        <end position="431"/>
    </location>
</feature>
<feature type="domain" description="LysM" evidence="2">
    <location>
        <begin position="632"/>
        <end position="678"/>
    </location>
</feature>
<dbReference type="PROSITE" id="PS51782">
    <property type="entry name" value="LYSM"/>
    <property type="match status" value="2"/>
</dbReference>
<sequence length="1054" mass="109970">MTRTSVPLKQNGVVPEPLDQLRRQRTTIVPAAHGHAFEVSKGDRFRVIDLHGEQVVDFAAWVAGSQLVEKLSMSYTRYHLTGVTPAVGECLWTNKDEPILRITADTVKVHDMTFMSCFPEMYKKEGLSGHRSCATNIAEVMAPHGMSSYLDVTDPFNIFQNTPNYSLKRLGSSKPGDYIEFEALKDTVCATLAVLAAAGFAIAGPLNHKHGKHHHRDGRKHVGYHYINANTTSSSLIGTGVGGGAYTPMPAPADSSVTPPAAGVPATSASKSPVVLPVTSCSQGQQQPVSHKATETQTKTITSTVTYTVGTGPSAYVTSSTTVEVVKVIVEYMTVYVPGPNSPAPTSPASSDNAASGSYSGEAPVPVDGQSVEPKTPVNNAGSYGPGSGSGSNSGSTPSYGSGNGSGSSSGSTPGSGADAGSDSEGDDESGSDSGSDNGIVTTSPAALPYPTGGSYPTIPVYSNSTTSVNSTDPVAPVQPGLHYGQTTKKTTKKTTKTKKGKTTTKKVVKPTQHTTTAKTTIKRPVVTTSGKVIVDPVSTAHNTTTKATSKTTSKSSTLTTRLTMIKTSTTSSRALTTTTTSSKAPTTTTTTTKAPTTTTTTTKVTTSATSSYNGVPPPGPTGTGTVSGCQKWYTAVDGDWCSKIADANNIALTDFMSWNPSVKTDCSAVYIGYSYCIAIKTTVSSSATTTTTTPVVKPTTTTTTTTTTSKAPTTVPVTTTKAPTTIATTTTTKAPVTTTTGVAAPSPTREGTVSGCTKWDLAVAGDTCSVIATRNNVDVNTFMAWNPTVNAPSCSGLWGGYYYCVSTGGTPTTTSKASTTSKSATPSTTFDSTPGAYNIYRGSGTVADGWPAPEKWISFDTMWDLNKNNIAGSCSWMTQIDGKTPVDNNTPTETENLRQAIMTVADKYGLPRAFVLAIVMQESNGCVHVWTTYNPVRNPGLMQTHNGAGTCYDQRAGLYLKSPDCTASIIEQMIIDGVNGTTDGDGLVQTIAKSGYEAGRVARYYVGARIYNGGEGGLDKTDLMITAGTKCYASDVANRLVGWYNTPNKCASS</sequence>
<comment type="caution">
    <text evidence="3">The sequence shown here is derived from an EMBL/GenBank/DDBJ whole genome shotgun (WGS) entry which is preliminary data.</text>
</comment>
<dbReference type="InterPro" id="IPR036779">
    <property type="entry name" value="LysM_dom_sf"/>
</dbReference>
<feature type="domain" description="LysM" evidence="2">
    <location>
        <begin position="759"/>
        <end position="806"/>
    </location>
</feature>
<dbReference type="Gene3D" id="3.10.350.10">
    <property type="entry name" value="LysM domain"/>
    <property type="match status" value="2"/>
</dbReference>
<gene>
    <name evidence="3" type="ORF">C1H76_7325</name>
</gene>
<dbReference type="Gene3D" id="1.10.530.10">
    <property type="match status" value="1"/>
</dbReference>
<dbReference type="Proteomes" id="UP000308133">
    <property type="component" value="Unassembled WGS sequence"/>
</dbReference>
<dbReference type="SUPFAM" id="SSF54106">
    <property type="entry name" value="LysM domain"/>
    <property type="match status" value="2"/>
</dbReference>
<reference evidence="3 4" key="1">
    <citation type="submission" date="2018-02" db="EMBL/GenBank/DDBJ databases">
        <title>Draft genome sequences of Elsinoe sp., causing black scab on jojoba.</title>
        <authorList>
            <person name="Stodart B."/>
            <person name="Jeffress S."/>
            <person name="Ash G."/>
            <person name="Arun Chinnappa K."/>
        </authorList>
    </citation>
    <scope>NUCLEOTIDE SEQUENCE [LARGE SCALE GENOMIC DNA]</scope>
    <source>
        <strain evidence="3 4">Hillstone_2</strain>
    </source>
</reference>
<feature type="compositionally biased region" description="Low complexity" evidence="1">
    <location>
        <begin position="510"/>
        <end position="519"/>
    </location>
</feature>
<dbReference type="Pfam" id="PF09347">
    <property type="entry name" value="DUF1989"/>
    <property type="match status" value="1"/>
</dbReference>
<feature type="compositionally biased region" description="Low complexity" evidence="1">
    <location>
        <begin position="409"/>
        <end position="421"/>
    </location>
</feature>
<proteinExistence type="predicted"/>
<dbReference type="Pfam" id="PF01476">
    <property type="entry name" value="LysM"/>
    <property type="match status" value="2"/>
</dbReference>
<feature type="region of interest" description="Disordered" evidence="1">
    <location>
        <begin position="691"/>
        <end position="717"/>
    </location>
</feature>
<dbReference type="InterPro" id="IPR023346">
    <property type="entry name" value="Lysozyme-like_dom_sf"/>
</dbReference>
<feature type="compositionally biased region" description="Low complexity" evidence="1">
    <location>
        <begin position="347"/>
        <end position="356"/>
    </location>
</feature>
<protein>
    <recommendedName>
        <fullName evidence="2">LysM domain-containing protein</fullName>
    </recommendedName>
</protein>
<dbReference type="InterPro" id="IPR018959">
    <property type="entry name" value="DUF1989"/>
</dbReference>
<dbReference type="EMBL" id="PTQR01000088">
    <property type="protein sequence ID" value="TKX20515.1"/>
    <property type="molecule type" value="Genomic_DNA"/>
</dbReference>
<accession>A0A4U7ATT1</accession>
<dbReference type="SUPFAM" id="SSF53955">
    <property type="entry name" value="Lysozyme-like"/>
    <property type="match status" value="1"/>
</dbReference>
<evidence type="ECO:0000313" key="3">
    <source>
        <dbReference type="EMBL" id="TKX20515.1"/>
    </source>
</evidence>
<dbReference type="InterPro" id="IPR018392">
    <property type="entry name" value="LysM"/>
</dbReference>
<dbReference type="PANTHER" id="PTHR31527:SF0">
    <property type="entry name" value="RE64534P"/>
    <property type="match status" value="1"/>
</dbReference>
<dbReference type="PANTHER" id="PTHR31527">
    <property type="entry name" value="RE64534P"/>
    <property type="match status" value="1"/>
</dbReference>
<evidence type="ECO:0000313" key="4">
    <source>
        <dbReference type="Proteomes" id="UP000308133"/>
    </source>
</evidence>
<dbReference type="AlphaFoldDB" id="A0A4U7ATT1"/>
<evidence type="ECO:0000256" key="1">
    <source>
        <dbReference type="SAM" id="MobiDB-lite"/>
    </source>
</evidence>
<feature type="region of interest" description="Disordered" evidence="1">
    <location>
        <begin position="467"/>
        <end position="519"/>
    </location>
</feature>